<keyword evidence="2" id="KW-0378">Hydrolase</keyword>
<dbReference type="GO" id="GO:0006508">
    <property type="term" value="P:proteolysis"/>
    <property type="evidence" value="ECO:0007669"/>
    <property type="project" value="InterPro"/>
</dbReference>
<evidence type="ECO:0000313" key="3">
    <source>
        <dbReference type="Proteomes" id="UP000186383"/>
    </source>
</evidence>
<dbReference type="PANTHER" id="PTHR21581:SF11">
    <property type="entry name" value="D-ALANYL-D-ALANINE CARBOXYPEPTIDASE DACA"/>
    <property type="match status" value="1"/>
</dbReference>
<reference evidence="2 3" key="1">
    <citation type="journal article" date="2015" name="Nature">
        <title>rRNA introns, odd ribosomes, and small enigmatic genomes across a large radiation of phyla.</title>
        <authorList>
            <person name="Brown C.T."/>
            <person name="Hug L.A."/>
            <person name="Thomas B.C."/>
            <person name="Sharon I."/>
            <person name="Castelle C.J."/>
            <person name="Singh A."/>
            <person name="Wilkins M.J."/>
            <person name="Williams K.H."/>
            <person name="Banfield J.F."/>
        </authorList>
    </citation>
    <scope>NUCLEOTIDE SEQUENCE [LARGE SCALE GENOMIC DNA]</scope>
</reference>
<gene>
    <name evidence="2" type="ORF">UR88_C0008G0007</name>
</gene>
<comment type="caution">
    <text evidence="2">The sequence shown here is derived from an EMBL/GenBank/DDBJ whole genome shotgun (WGS) entry which is preliminary data.</text>
</comment>
<dbReference type="AlphaFoldDB" id="A0A0G0G1X1"/>
<organism evidence="2 3">
    <name type="scientific">Candidatus Nomurabacteria bacterium GW2011_GWA1_35_8</name>
    <dbReference type="NCBI Taxonomy" id="1618727"/>
    <lineage>
        <taxon>Bacteria</taxon>
        <taxon>Candidatus Nomuraibacteriota</taxon>
    </lineage>
</organism>
<keyword evidence="2" id="KW-0645">Protease</keyword>
<feature type="domain" description="Peptidase S11 D-alanyl-D-alanine carboxypeptidase A N-terminal" evidence="1">
    <location>
        <begin position="52"/>
        <end position="272"/>
    </location>
</feature>
<dbReference type="InterPro" id="IPR012338">
    <property type="entry name" value="Beta-lactam/transpept-like"/>
</dbReference>
<dbReference type="SUPFAM" id="SSF56601">
    <property type="entry name" value="beta-lactamase/transpeptidase-like"/>
    <property type="match status" value="1"/>
</dbReference>
<sequence>MEQTSDNNRLLFFILFVLALEAVLFYIGNNKLNVAFINEQSKLAKIHNIFANAPIQAKAFSIYDQTLNKKIYGKNDEEEMPIASLAKIMTVVSALNGKRQNDIVSISLNALKQETDYGFFVNEKFKAKELAKFTLIGSVNDGAHALGESGDNFILKMNDKARKIGMENAFFFNFTGLDIDDGFAGVYASAQDVNVMAMYALKAYPEVFGASVLPEIKIKSESGFDHDIKNTNDILDKISGILFSKTGFTPLAGGNFTIIYRNKYEHDIAITVLGSTLKNRFSDMEKIVNVLYDLDYGSPN</sequence>
<name>A0A0G0G1X1_9BACT</name>
<proteinExistence type="predicted"/>
<protein>
    <submittedName>
        <fullName evidence="2">Serine-type D-Ala-D-Ala carboxypeptidase</fullName>
    </submittedName>
</protein>
<keyword evidence="2" id="KW-0121">Carboxypeptidase</keyword>
<dbReference type="GO" id="GO:0009002">
    <property type="term" value="F:serine-type D-Ala-D-Ala carboxypeptidase activity"/>
    <property type="evidence" value="ECO:0007669"/>
    <property type="project" value="InterPro"/>
</dbReference>
<accession>A0A0G0G1X1</accession>
<evidence type="ECO:0000313" key="2">
    <source>
        <dbReference type="EMBL" id="KKP85762.1"/>
    </source>
</evidence>
<evidence type="ECO:0000259" key="1">
    <source>
        <dbReference type="Pfam" id="PF00768"/>
    </source>
</evidence>
<dbReference type="InterPro" id="IPR001967">
    <property type="entry name" value="Peptidase_S11_N"/>
</dbReference>
<dbReference type="Proteomes" id="UP000186383">
    <property type="component" value="Unassembled WGS sequence"/>
</dbReference>
<dbReference type="PANTHER" id="PTHR21581">
    <property type="entry name" value="D-ALANYL-D-ALANINE CARBOXYPEPTIDASE"/>
    <property type="match status" value="1"/>
</dbReference>
<dbReference type="Pfam" id="PF00768">
    <property type="entry name" value="Peptidase_S11"/>
    <property type="match status" value="1"/>
</dbReference>
<dbReference type="Gene3D" id="3.40.710.10">
    <property type="entry name" value="DD-peptidase/beta-lactamase superfamily"/>
    <property type="match status" value="1"/>
</dbReference>
<dbReference type="EMBL" id="LBQW01000008">
    <property type="protein sequence ID" value="KKP85762.1"/>
    <property type="molecule type" value="Genomic_DNA"/>
</dbReference>